<keyword evidence="1" id="KW-0732">Signal</keyword>
<evidence type="ECO:0000256" key="1">
    <source>
        <dbReference type="SAM" id="SignalP"/>
    </source>
</evidence>
<reference evidence="2 3" key="1">
    <citation type="submission" date="2021-08" db="EMBL/GenBank/DDBJ databases">
        <title>Comparative Genomics Analysis of the Genus Qipengyuania Reveals Extensive Genetic Diversity and Metabolic Versatility, Including the Description of Fifteen Novel Species.</title>
        <authorList>
            <person name="Liu Y."/>
        </authorList>
    </citation>
    <scope>NUCLEOTIDE SEQUENCE [LARGE SCALE GENOMIC DNA]</scope>
    <source>
        <strain evidence="2 3">1NDH13</strain>
    </source>
</reference>
<evidence type="ECO:0000313" key="2">
    <source>
        <dbReference type="EMBL" id="QZD88613.1"/>
    </source>
</evidence>
<proteinExistence type="predicted"/>
<sequence>MFTRFLAPLALVAVTPAVMAQEAAPAPQLTVEQSATLRCAAAFAIVSHGQDNGNEAALAYPALGERGREFFVRAGARLMDELGLDREGIQALVTAEAQRLWEEDAISDVMPACLLLLDASGV</sequence>
<dbReference type="RefSeq" id="WP_221424144.1">
    <property type="nucleotide sequence ID" value="NZ_CP081295.1"/>
</dbReference>
<name>A0ABX8ZHZ9_9SPHN</name>
<dbReference type="Proteomes" id="UP000824281">
    <property type="component" value="Chromosome"/>
</dbReference>
<accession>A0ABX8ZHZ9</accession>
<protein>
    <submittedName>
        <fullName evidence="2">Uncharacterized protein</fullName>
    </submittedName>
</protein>
<dbReference type="EMBL" id="CP081295">
    <property type="protein sequence ID" value="QZD88613.1"/>
    <property type="molecule type" value="Genomic_DNA"/>
</dbReference>
<feature type="signal peptide" evidence="1">
    <location>
        <begin position="1"/>
        <end position="20"/>
    </location>
</feature>
<evidence type="ECO:0000313" key="3">
    <source>
        <dbReference type="Proteomes" id="UP000824281"/>
    </source>
</evidence>
<gene>
    <name evidence="2" type="ORF">K3148_06930</name>
</gene>
<organism evidence="2 3">
    <name type="scientific">Qipengyuania aurantiaca</name>
    <dbReference type="NCBI Taxonomy" id="2867233"/>
    <lineage>
        <taxon>Bacteria</taxon>
        <taxon>Pseudomonadati</taxon>
        <taxon>Pseudomonadota</taxon>
        <taxon>Alphaproteobacteria</taxon>
        <taxon>Sphingomonadales</taxon>
        <taxon>Erythrobacteraceae</taxon>
        <taxon>Qipengyuania</taxon>
    </lineage>
</organism>
<feature type="chain" id="PRO_5046878052" evidence="1">
    <location>
        <begin position="21"/>
        <end position="122"/>
    </location>
</feature>
<keyword evidence="3" id="KW-1185">Reference proteome</keyword>